<gene>
    <name evidence="4" type="ORF">AS031_09720</name>
</gene>
<comment type="caution">
    <text evidence="4">The sequence shown here is derived from an EMBL/GenBank/DDBJ whole genome shotgun (WGS) entry which is preliminary data.</text>
</comment>
<evidence type="ECO:0000259" key="3">
    <source>
        <dbReference type="Pfam" id="PF05532"/>
    </source>
</evidence>
<feature type="domain" description="CsbD-like" evidence="3">
    <location>
        <begin position="5"/>
        <end position="57"/>
    </location>
</feature>
<evidence type="ECO:0000313" key="4">
    <source>
        <dbReference type="EMBL" id="KSU76861.1"/>
    </source>
</evidence>
<dbReference type="InterPro" id="IPR008462">
    <property type="entry name" value="CsbD"/>
</dbReference>
<dbReference type="SUPFAM" id="SSF69047">
    <property type="entry name" value="Hypothetical protein YjbJ"/>
    <property type="match status" value="1"/>
</dbReference>
<evidence type="ECO:0000313" key="5">
    <source>
        <dbReference type="Proteomes" id="UP000053199"/>
    </source>
</evidence>
<evidence type="ECO:0000256" key="1">
    <source>
        <dbReference type="ARBA" id="ARBA00009129"/>
    </source>
</evidence>
<organism evidence="4 5">
    <name type="scientific">Pseudarthrobacter enclensis</name>
    <dbReference type="NCBI Taxonomy" id="993070"/>
    <lineage>
        <taxon>Bacteria</taxon>
        <taxon>Bacillati</taxon>
        <taxon>Actinomycetota</taxon>
        <taxon>Actinomycetes</taxon>
        <taxon>Micrococcales</taxon>
        <taxon>Micrococcaceae</taxon>
        <taxon>Pseudarthrobacter</taxon>
    </lineage>
</organism>
<evidence type="ECO:0000256" key="2">
    <source>
        <dbReference type="SAM" id="MobiDB-lite"/>
    </source>
</evidence>
<protein>
    <submittedName>
        <fullName evidence="4">CsbD-like protein</fullName>
    </submittedName>
</protein>
<dbReference type="AlphaFoldDB" id="A0A0V8IPZ8"/>
<dbReference type="RefSeq" id="WP_058267931.1">
    <property type="nucleotide sequence ID" value="NZ_FMAZ01000003.1"/>
</dbReference>
<keyword evidence="5" id="KW-1185">Reference proteome</keyword>
<dbReference type="Pfam" id="PF05532">
    <property type="entry name" value="CsbD"/>
    <property type="match status" value="1"/>
</dbReference>
<proteinExistence type="inferred from homology"/>
<dbReference type="Proteomes" id="UP000053199">
    <property type="component" value="Unassembled WGS sequence"/>
</dbReference>
<dbReference type="InterPro" id="IPR036629">
    <property type="entry name" value="YjbJ_sf"/>
</dbReference>
<dbReference type="STRING" id="993070.AS031_09720"/>
<reference evidence="4 5" key="1">
    <citation type="journal article" date="2014" name="Arch. Microbiol.">
        <title>Arthrobacter enclensis sp. nov., isolated from sediment sample.</title>
        <authorList>
            <person name="Dastager S.G."/>
            <person name="Liu Q."/>
            <person name="Tang S.K."/>
            <person name="Krishnamurthi S."/>
            <person name="Lee J.C."/>
            <person name="Li W.J."/>
        </authorList>
    </citation>
    <scope>NUCLEOTIDE SEQUENCE [LARGE SCALE GENOMIC DNA]</scope>
    <source>
        <strain evidence="4 5">NIO-1008</strain>
    </source>
</reference>
<comment type="similarity">
    <text evidence="1">Belongs to the UPF0337 (CsbD) family.</text>
</comment>
<dbReference type="EMBL" id="LNQM01000003">
    <property type="protein sequence ID" value="KSU76861.1"/>
    <property type="molecule type" value="Genomic_DNA"/>
</dbReference>
<feature type="region of interest" description="Disordered" evidence="2">
    <location>
        <begin position="1"/>
        <end position="58"/>
    </location>
</feature>
<dbReference type="OrthoDB" id="2143260at2"/>
<accession>A0A0V8IPZ8</accession>
<name>A0A0V8IPZ8_9MICC</name>
<sequence>MGLDDKIDNAAEKLGGKGKEAAGHASGDENLKAEGKTDQAKADLKQAGEKVKDAFKKD</sequence>